<keyword evidence="3" id="KW-1185">Reference proteome</keyword>
<dbReference type="Proteomes" id="UP000214610">
    <property type="component" value="Unassembled WGS sequence"/>
</dbReference>
<sequence length="179" mass="19443">MTTKLPVVRKEQENVRESRQIPTEDDDLEAAIQRCKKLVTKRALYSAGASLVPIPGVNITVDVALMASILNSVNSEFGLSPREIERLSTDQRLQVFAMITAVGSSWAGKYITAPLVTAVLKKLSVQITATQVAKFVPILGQVAGAGISFAAMKFIGNKHIEDCVRISRLFSQAKSKEQA</sequence>
<evidence type="ECO:0000313" key="2">
    <source>
        <dbReference type="EMBL" id="OXE45960.1"/>
    </source>
</evidence>
<dbReference type="PANTHER" id="PTHR32341:SF10">
    <property type="entry name" value="INTERFERON-INDUCIBLE GTPASE 5"/>
    <property type="match status" value="1"/>
</dbReference>
<protein>
    <recommendedName>
        <fullName evidence="4">DUF697 domain-containing protein</fullName>
    </recommendedName>
</protein>
<proteinExistence type="predicted"/>
<feature type="compositionally biased region" description="Basic and acidic residues" evidence="1">
    <location>
        <begin position="8"/>
        <end position="19"/>
    </location>
</feature>
<dbReference type="AlphaFoldDB" id="A0A227KEM8"/>
<dbReference type="RefSeq" id="WP_066594023.1">
    <property type="nucleotide sequence ID" value="NZ_CAJTBZ010000036.1"/>
</dbReference>
<evidence type="ECO:0008006" key="4">
    <source>
        <dbReference type="Google" id="ProtNLM"/>
    </source>
</evidence>
<evidence type="ECO:0000256" key="1">
    <source>
        <dbReference type="SAM" id="MobiDB-lite"/>
    </source>
</evidence>
<reference evidence="3" key="1">
    <citation type="submission" date="2017-05" db="EMBL/GenBank/DDBJ databases">
        <title>Improved OligoMM genomes.</title>
        <authorList>
            <person name="Garzetti D."/>
        </authorList>
    </citation>
    <scope>NUCLEOTIDE SEQUENCE [LARGE SCALE GENOMIC DNA]</scope>
    <source>
        <strain evidence="3">YL45</strain>
    </source>
</reference>
<dbReference type="InterPro" id="IPR051515">
    <property type="entry name" value="IRG"/>
</dbReference>
<comment type="caution">
    <text evidence="2">The sequence shown here is derived from an EMBL/GenBank/DDBJ whole genome shotgun (WGS) entry which is preliminary data.</text>
</comment>
<organism evidence="2 3">
    <name type="scientific">Turicimonas muris</name>
    <dbReference type="NCBI Taxonomy" id="1796652"/>
    <lineage>
        <taxon>Bacteria</taxon>
        <taxon>Pseudomonadati</taxon>
        <taxon>Pseudomonadota</taxon>
        <taxon>Betaproteobacteria</taxon>
        <taxon>Burkholderiales</taxon>
        <taxon>Sutterellaceae</taxon>
        <taxon>Turicimonas</taxon>
    </lineage>
</organism>
<gene>
    <name evidence="2" type="ORF">ADH67_09520</name>
</gene>
<accession>A0A227KEM8</accession>
<evidence type="ECO:0000313" key="3">
    <source>
        <dbReference type="Proteomes" id="UP000214610"/>
    </source>
</evidence>
<dbReference type="EMBL" id="NHMP01000006">
    <property type="protein sequence ID" value="OXE45960.1"/>
    <property type="molecule type" value="Genomic_DNA"/>
</dbReference>
<dbReference type="PANTHER" id="PTHR32341">
    <property type="entry name" value="INTERFERON-INDUCIBLE GTPASE"/>
    <property type="match status" value="1"/>
</dbReference>
<dbReference type="GeneID" id="78362025"/>
<feature type="region of interest" description="Disordered" evidence="1">
    <location>
        <begin position="1"/>
        <end position="20"/>
    </location>
</feature>
<name>A0A227KEM8_9BURK</name>